<evidence type="ECO:0000256" key="2">
    <source>
        <dbReference type="SAM" id="Phobius"/>
    </source>
</evidence>
<dbReference type="Proteomes" id="UP000472372">
    <property type="component" value="Chromosome 2"/>
</dbReference>
<accession>A0A6S6VSY7</accession>
<feature type="transmembrane region" description="Helical" evidence="2">
    <location>
        <begin position="311"/>
        <end position="331"/>
    </location>
</feature>
<name>A0A6S6VSY7_9PLEO</name>
<sequence>MLAPRAMYFTPIQLLVSTRCASRASISSLKSVNIGFAARSRIPSQSRFASKSSPPRNPKTSPLPRKLAPPISKAGTKNTPSSNPSKIKVTSAAKAKAIPTAAKVENKTPSRTNRSRILGPADFEALARSLDAPRLMRERVKLLWPGIWTISAVVATYGVFAYMDANYGGATSPVTLQSDRPETSDSWFLTPSAIRDGIKTAWQDPDKLTVGIIGFSAAILALRRSGLFSLVHLVHVTGRHKYTAFTHPFIYKDWVHLGGTSFLLACLLPGLVRHFDGDLYHTAAFLVSVSLVMPYLHHFVYRTIPTYSIPVARGAAYVCVAIFGASCAAHVHEKMWVPVGVVLRLPGEAWGLLYVVLWSLLTMKSERGPRALALVYGLGHFGLGAAYVHFDGKNKVWKPLVERFSTPALISH</sequence>
<evidence type="ECO:0000313" key="4">
    <source>
        <dbReference type="Proteomes" id="UP000472372"/>
    </source>
</evidence>
<feature type="transmembrane region" description="Helical" evidence="2">
    <location>
        <begin position="343"/>
        <end position="361"/>
    </location>
</feature>
<feature type="transmembrane region" description="Helical" evidence="2">
    <location>
        <begin position="254"/>
        <end position="273"/>
    </location>
</feature>
<feature type="compositionally biased region" description="Polar residues" evidence="1">
    <location>
        <begin position="44"/>
        <end position="60"/>
    </location>
</feature>
<keyword evidence="2" id="KW-1133">Transmembrane helix</keyword>
<reference evidence="3" key="1">
    <citation type="submission" date="2021-02" db="EMBL/GenBank/DDBJ databases">
        <authorList>
            <person name="Syme A R."/>
            <person name="Syme A R."/>
            <person name="Moolhuijzen P."/>
        </authorList>
    </citation>
    <scope>NUCLEOTIDE SEQUENCE</scope>
    <source>
        <strain evidence="3">W1-1</strain>
    </source>
</reference>
<proteinExistence type="predicted"/>
<feature type="transmembrane region" description="Helical" evidence="2">
    <location>
        <begin position="212"/>
        <end position="234"/>
    </location>
</feature>
<evidence type="ECO:0000313" key="3">
    <source>
        <dbReference type="EMBL" id="CAE7013888.1"/>
    </source>
</evidence>
<keyword evidence="2" id="KW-0472">Membrane</keyword>
<dbReference type="EMBL" id="HG992978">
    <property type="protein sequence ID" value="CAE7013888.1"/>
    <property type="molecule type" value="Genomic_DNA"/>
</dbReference>
<feature type="transmembrane region" description="Helical" evidence="2">
    <location>
        <begin position="279"/>
        <end position="299"/>
    </location>
</feature>
<feature type="transmembrane region" description="Helical" evidence="2">
    <location>
        <begin position="142"/>
        <end position="163"/>
    </location>
</feature>
<keyword evidence="2" id="KW-0812">Transmembrane</keyword>
<protein>
    <submittedName>
        <fullName evidence="3">Uncharacterized protein</fullName>
    </submittedName>
</protein>
<feature type="region of interest" description="Disordered" evidence="1">
    <location>
        <begin position="44"/>
        <end position="92"/>
    </location>
</feature>
<organism evidence="3 4">
    <name type="scientific">Pyrenophora teres f. teres</name>
    <dbReference type="NCBI Taxonomy" id="97479"/>
    <lineage>
        <taxon>Eukaryota</taxon>
        <taxon>Fungi</taxon>
        <taxon>Dikarya</taxon>
        <taxon>Ascomycota</taxon>
        <taxon>Pezizomycotina</taxon>
        <taxon>Dothideomycetes</taxon>
        <taxon>Pleosporomycetidae</taxon>
        <taxon>Pleosporales</taxon>
        <taxon>Pleosporineae</taxon>
        <taxon>Pleosporaceae</taxon>
        <taxon>Pyrenophora</taxon>
    </lineage>
</organism>
<feature type="transmembrane region" description="Helical" evidence="2">
    <location>
        <begin position="373"/>
        <end position="390"/>
    </location>
</feature>
<gene>
    <name evidence="3" type="ORF">PTTW11_02569</name>
</gene>
<feature type="compositionally biased region" description="Polar residues" evidence="1">
    <location>
        <begin position="75"/>
        <end position="85"/>
    </location>
</feature>
<evidence type="ECO:0000256" key="1">
    <source>
        <dbReference type="SAM" id="MobiDB-lite"/>
    </source>
</evidence>
<dbReference type="AlphaFoldDB" id="A0A6S6VSY7"/>